<dbReference type="Proteomes" id="UP001060919">
    <property type="component" value="Chromosome"/>
</dbReference>
<dbReference type="RefSeq" id="WP_264788313.1">
    <property type="nucleotide sequence ID" value="NZ_AP026867.1"/>
</dbReference>
<evidence type="ECO:0000313" key="2">
    <source>
        <dbReference type="Proteomes" id="UP001060919"/>
    </source>
</evidence>
<dbReference type="KEGG" id="aup:AsAng_0037090"/>
<dbReference type="AlphaFoldDB" id="A0A916DU26"/>
<protein>
    <submittedName>
        <fullName evidence="1">Uncharacterized protein</fullName>
    </submittedName>
</protein>
<reference evidence="1" key="1">
    <citation type="submission" date="2022-09" db="EMBL/GenBank/DDBJ databases">
        <title>Aureispira anguillicida sp. nov., isolated from Leptocephalus of Japanese eel Anguilla japonica.</title>
        <authorList>
            <person name="Yuasa K."/>
            <person name="Mekata T."/>
            <person name="Ikunari K."/>
        </authorList>
    </citation>
    <scope>NUCLEOTIDE SEQUENCE</scope>
    <source>
        <strain evidence="1">EL160426</strain>
    </source>
</reference>
<sequence length="185" mass="21665">MKKLFFILSIVYYNFSFCQCNQYIIKNYDKFEKKTTYETIKSLDLVGNGYGFSAKLTQNINGYNEVRIKVTNLSTRKAAVIGNKSKIILLFDNNETLERYNIWDGSFNGDSNELGLIVFMFGHQSFQYKKDLADLIDDHKKLFKENELTSIRFTNIGSINAYNNIDIDLTTEQKKYFMKVFECFN</sequence>
<accession>A0A916DU26</accession>
<organism evidence="1 2">
    <name type="scientific">Aureispira anguillae</name>
    <dbReference type="NCBI Taxonomy" id="2864201"/>
    <lineage>
        <taxon>Bacteria</taxon>
        <taxon>Pseudomonadati</taxon>
        <taxon>Bacteroidota</taxon>
        <taxon>Saprospiria</taxon>
        <taxon>Saprospirales</taxon>
        <taxon>Saprospiraceae</taxon>
        <taxon>Aureispira</taxon>
    </lineage>
</organism>
<evidence type="ECO:0000313" key="1">
    <source>
        <dbReference type="EMBL" id="BDS12981.1"/>
    </source>
</evidence>
<gene>
    <name evidence="1" type="ORF">AsAng_0037090</name>
</gene>
<keyword evidence="2" id="KW-1185">Reference proteome</keyword>
<proteinExistence type="predicted"/>
<dbReference type="EMBL" id="AP026867">
    <property type="protein sequence ID" value="BDS12981.1"/>
    <property type="molecule type" value="Genomic_DNA"/>
</dbReference>
<name>A0A916DU26_9BACT</name>